<dbReference type="InterPro" id="IPR029154">
    <property type="entry name" value="HIBADH-like_NADP-bd"/>
</dbReference>
<organism evidence="5 6">
    <name type="scientific">Noviherbaspirillum album</name>
    <dbReference type="NCBI Taxonomy" id="3080276"/>
    <lineage>
        <taxon>Bacteria</taxon>
        <taxon>Pseudomonadati</taxon>
        <taxon>Pseudomonadota</taxon>
        <taxon>Betaproteobacteria</taxon>
        <taxon>Burkholderiales</taxon>
        <taxon>Oxalobacteraceae</taxon>
        <taxon>Noviherbaspirillum</taxon>
    </lineage>
</organism>
<dbReference type="RefSeq" id="WP_326506722.1">
    <property type="nucleotide sequence ID" value="NZ_JAWIIV010000009.1"/>
</dbReference>
<dbReference type="Pfam" id="PF14833">
    <property type="entry name" value="NAD_binding_11"/>
    <property type="match status" value="1"/>
</dbReference>
<dbReference type="InterPro" id="IPR006115">
    <property type="entry name" value="6PGDH_NADP-bd"/>
</dbReference>
<dbReference type="Gene3D" id="1.10.1040.10">
    <property type="entry name" value="N-(1-d-carboxylethyl)-l-norvaline Dehydrogenase, domain 2"/>
    <property type="match status" value="1"/>
</dbReference>
<dbReference type="PANTHER" id="PTHR43580">
    <property type="entry name" value="OXIDOREDUCTASE GLYR1-RELATED"/>
    <property type="match status" value="1"/>
</dbReference>
<feature type="domain" description="3-hydroxyisobutyrate dehydrogenase-like NAD-binding" evidence="4">
    <location>
        <begin position="168"/>
        <end position="283"/>
    </location>
</feature>
<dbReference type="Pfam" id="PF03446">
    <property type="entry name" value="NAD_binding_2"/>
    <property type="match status" value="1"/>
</dbReference>
<dbReference type="Proteomes" id="UP001352263">
    <property type="component" value="Unassembled WGS sequence"/>
</dbReference>
<evidence type="ECO:0000259" key="4">
    <source>
        <dbReference type="Pfam" id="PF14833"/>
    </source>
</evidence>
<dbReference type="EMBL" id="JAWIIV010000009">
    <property type="protein sequence ID" value="MEC4720007.1"/>
    <property type="molecule type" value="Genomic_DNA"/>
</dbReference>
<sequence length="308" mass="32634">MEIGFIGLGVMGQPMALNLARAGTPLVVWNRSADRCEALHAVGAKIAGSAGEVFRRTRIVFLMLSGGDAMNEVLGRGTPRFAAMVARNLVVHMGTTSPEYSAELEADILAAGGRYVECPVSGSRLPAEAGQLVAMLAGERDSIDEVRPLLKPMCRDTFVCGAAPSALLMKLAVNLYLITMVTGLAEASHFAESHGLDMRQFLSVLDAGPMASPVSRMKIAKLVERNFMVQASILDVLKNNRLVADAARRRGIASPLLDACHALYGETAALGHGQDDMVAVVRAIEARTDSILRPSSLPSAPASSRPQA</sequence>
<dbReference type="PROSITE" id="PS00895">
    <property type="entry name" value="3_HYDROXYISOBUT_DH"/>
    <property type="match status" value="1"/>
</dbReference>
<dbReference type="SUPFAM" id="SSF48179">
    <property type="entry name" value="6-phosphogluconate dehydrogenase C-terminal domain-like"/>
    <property type="match status" value="1"/>
</dbReference>
<evidence type="ECO:0000313" key="5">
    <source>
        <dbReference type="EMBL" id="MEC4720007.1"/>
    </source>
</evidence>
<evidence type="ECO:0000313" key="6">
    <source>
        <dbReference type="Proteomes" id="UP001352263"/>
    </source>
</evidence>
<dbReference type="PIRSF" id="PIRSF000103">
    <property type="entry name" value="HIBADH"/>
    <property type="match status" value="1"/>
</dbReference>
<reference evidence="5 6" key="1">
    <citation type="submission" date="2023-10" db="EMBL/GenBank/DDBJ databases">
        <title>Noviherbaspirillum sp. CPCC 100848 genome assembly.</title>
        <authorList>
            <person name="Li X.Y."/>
            <person name="Fang X.M."/>
        </authorList>
    </citation>
    <scope>NUCLEOTIDE SEQUENCE [LARGE SCALE GENOMIC DNA]</scope>
    <source>
        <strain evidence="5 6">CPCC 100848</strain>
    </source>
</reference>
<dbReference type="InterPro" id="IPR036291">
    <property type="entry name" value="NAD(P)-bd_dom_sf"/>
</dbReference>
<evidence type="ECO:0000256" key="2">
    <source>
        <dbReference type="ARBA" id="ARBA00023027"/>
    </source>
</evidence>
<dbReference type="Gene3D" id="3.40.50.720">
    <property type="entry name" value="NAD(P)-binding Rossmann-like Domain"/>
    <property type="match status" value="1"/>
</dbReference>
<dbReference type="InterPro" id="IPR002204">
    <property type="entry name" value="3-OH-isobutyrate_DH-rel_CS"/>
</dbReference>
<evidence type="ECO:0000259" key="3">
    <source>
        <dbReference type="Pfam" id="PF03446"/>
    </source>
</evidence>
<dbReference type="EC" id="1.1.-.-" evidence="5"/>
<keyword evidence="1 5" id="KW-0560">Oxidoreductase</keyword>
<protein>
    <submittedName>
        <fullName evidence="5">NAD(P)-dependent oxidoreductase</fullName>
        <ecNumber evidence="5">1.1.-.-</ecNumber>
    </submittedName>
</protein>
<dbReference type="SUPFAM" id="SSF51735">
    <property type="entry name" value="NAD(P)-binding Rossmann-fold domains"/>
    <property type="match status" value="1"/>
</dbReference>
<proteinExistence type="predicted"/>
<gene>
    <name evidence="5" type="ORF">RY831_12665</name>
</gene>
<dbReference type="InterPro" id="IPR008927">
    <property type="entry name" value="6-PGluconate_DH-like_C_sf"/>
</dbReference>
<evidence type="ECO:0000256" key="1">
    <source>
        <dbReference type="ARBA" id="ARBA00023002"/>
    </source>
</evidence>
<dbReference type="GO" id="GO:0016491">
    <property type="term" value="F:oxidoreductase activity"/>
    <property type="evidence" value="ECO:0007669"/>
    <property type="project" value="UniProtKB-KW"/>
</dbReference>
<accession>A0ABU6J8L8</accession>
<name>A0ABU6J8L8_9BURK</name>
<comment type="caution">
    <text evidence="5">The sequence shown here is derived from an EMBL/GenBank/DDBJ whole genome shotgun (WGS) entry which is preliminary data.</text>
</comment>
<dbReference type="InterPro" id="IPR015815">
    <property type="entry name" value="HIBADH-related"/>
</dbReference>
<feature type="domain" description="6-phosphogluconate dehydrogenase NADP-binding" evidence="3">
    <location>
        <begin position="2"/>
        <end position="161"/>
    </location>
</feature>
<keyword evidence="2" id="KW-0520">NAD</keyword>
<dbReference type="PANTHER" id="PTHR43580:SF2">
    <property type="entry name" value="CYTOKINE-LIKE NUCLEAR FACTOR N-PAC"/>
    <property type="match status" value="1"/>
</dbReference>
<keyword evidence="6" id="KW-1185">Reference proteome</keyword>
<dbReference type="InterPro" id="IPR051265">
    <property type="entry name" value="HIBADH-related_NP60_sf"/>
</dbReference>
<dbReference type="InterPro" id="IPR013328">
    <property type="entry name" value="6PGD_dom2"/>
</dbReference>